<dbReference type="RefSeq" id="XP_066653657.1">
    <property type="nucleotide sequence ID" value="XM_066800743.1"/>
</dbReference>
<feature type="transmembrane region" description="Helical" evidence="1">
    <location>
        <begin position="6"/>
        <end position="25"/>
    </location>
</feature>
<dbReference type="Proteomes" id="UP001360953">
    <property type="component" value="Unassembled WGS sequence"/>
</dbReference>
<keyword evidence="3" id="KW-1185">Reference proteome</keyword>
<keyword evidence="1" id="KW-0472">Membrane</keyword>
<protein>
    <submittedName>
        <fullName evidence="2">Uncharacterized protein</fullName>
    </submittedName>
</protein>
<keyword evidence="1" id="KW-1133">Transmembrane helix</keyword>
<gene>
    <name evidence="2" type="ORF">J3D65DRAFT_629464</name>
</gene>
<name>A0ABR1LMG1_9PEZI</name>
<keyword evidence="1" id="KW-0812">Transmembrane</keyword>
<proteinExistence type="predicted"/>
<accession>A0ABR1LMG1</accession>
<dbReference type="EMBL" id="JBBPEH010000008">
    <property type="protein sequence ID" value="KAK7534932.1"/>
    <property type="molecule type" value="Genomic_DNA"/>
</dbReference>
<dbReference type="GeneID" id="92033649"/>
<comment type="caution">
    <text evidence="2">The sequence shown here is derived from an EMBL/GenBank/DDBJ whole genome shotgun (WGS) entry which is preliminary data.</text>
</comment>
<evidence type="ECO:0000313" key="2">
    <source>
        <dbReference type="EMBL" id="KAK7534932.1"/>
    </source>
</evidence>
<sequence length="65" mass="7467">MGQSTIIMAPPSLGWCIRFSFFRILSFRTLRQGLASALDSLRFRTNHVFILCCFCTVAWVVDDHL</sequence>
<organism evidence="2 3">
    <name type="scientific">Phyllosticta citribraziliensis</name>
    <dbReference type="NCBI Taxonomy" id="989973"/>
    <lineage>
        <taxon>Eukaryota</taxon>
        <taxon>Fungi</taxon>
        <taxon>Dikarya</taxon>
        <taxon>Ascomycota</taxon>
        <taxon>Pezizomycotina</taxon>
        <taxon>Dothideomycetes</taxon>
        <taxon>Dothideomycetes incertae sedis</taxon>
        <taxon>Botryosphaeriales</taxon>
        <taxon>Phyllostictaceae</taxon>
        <taxon>Phyllosticta</taxon>
    </lineage>
</organism>
<feature type="transmembrane region" description="Helical" evidence="1">
    <location>
        <begin position="45"/>
        <end position="61"/>
    </location>
</feature>
<evidence type="ECO:0000313" key="3">
    <source>
        <dbReference type="Proteomes" id="UP001360953"/>
    </source>
</evidence>
<evidence type="ECO:0000256" key="1">
    <source>
        <dbReference type="SAM" id="Phobius"/>
    </source>
</evidence>
<reference evidence="2 3" key="1">
    <citation type="submission" date="2024-04" db="EMBL/GenBank/DDBJ databases">
        <title>Phyllosticta paracitricarpa is synonymous to the EU quarantine fungus P. citricarpa based on phylogenomic analyses.</title>
        <authorList>
            <consortium name="Lawrence Berkeley National Laboratory"/>
            <person name="Van ingen-buijs V.A."/>
            <person name="Van westerhoven A.C."/>
            <person name="Haridas S."/>
            <person name="Skiadas P."/>
            <person name="Martin F."/>
            <person name="Groenewald J.Z."/>
            <person name="Crous P.W."/>
            <person name="Seidl M.F."/>
        </authorList>
    </citation>
    <scope>NUCLEOTIDE SEQUENCE [LARGE SCALE GENOMIC DNA]</scope>
    <source>
        <strain evidence="2 3">CPC 17464</strain>
    </source>
</reference>